<dbReference type="AlphaFoldDB" id="A0A0F9PXV9"/>
<evidence type="ECO:0000313" key="2">
    <source>
        <dbReference type="EMBL" id="KKM98012.1"/>
    </source>
</evidence>
<proteinExistence type="predicted"/>
<organism evidence="2">
    <name type="scientific">marine sediment metagenome</name>
    <dbReference type="NCBI Taxonomy" id="412755"/>
    <lineage>
        <taxon>unclassified sequences</taxon>
        <taxon>metagenomes</taxon>
        <taxon>ecological metagenomes</taxon>
    </lineage>
</organism>
<accession>A0A0F9PXV9</accession>
<evidence type="ECO:0000256" key="1">
    <source>
        <dbReference type="SAM" id="Coils"/>
    </source>
</evidence>
<name>A0A0F9PXV9_9ZZZZ</name>
<keyword evidence="1" id="KW-0175">Coiled coil</keyword>
<protein>
    <submittedName>
        <fullName evidence="2">Uncharacterized protein</fullName>
    </submittedName>
</protein>
<sequence length="107" mass="12112">MRRILRDNLWMMVVIGVFLAVVTVAKVGWGLEPSKQLPPDQTIEAAVMGMLNWKLKYGKETIFAAEMQAAALRAERKVKELREQLKESNAKLAQCVMKPEGGKENRK</sequence>
<comment type="caution">
    <text evidence="2">The sequence shown here is derived from an EMBL/GenBank/DDBJ whole genome shotgun (WGS) entry which is preliminary data.</text>
</comment>
<feature type="coiled-coil region" evidence="1">
    <location>
        <begin position="64"/>
        <end position="98"/>
    </location>
</feature>
<gene>
    <name evidence="2" type="ORF">LCGC14_1162210</name>
</gene>
<dbReference type="EMBL" id="LAZR01005679">
    <property type="protein sequence ID" value="KKM98012.1"/>
    <property type="molecule type" value="Genomic_DNA"/>
</dbReference>
<reference evidence="2" key="1">
    <citation type="journal article" date="2015" name="Nature">
        <title>Complex archaea that bridge the gap between prokaryotes and eukaryotes.</title>
        <authorList>
            <person name="Spang A."/>
            <person name="Saw J.H."/>
            <person name="Jorgensen S.L."/>
            <person name="Zaremba-Niedzwiedzka K."/>
            <person name="Martijn J."/>
            <person name="Lind A.E."/>
            <person name="van Eijk R."/>
            <person name="Schleper C."/>
            <person name="Guy L."/>
            <person name="Ettema T.J."/>
        </authorList>
    </citation>
    <scope>NUCLEOTIDE SEQUENCE</scope>
</reference>